<keyword evidence="2" id="KW-1185">Reference proteome</keyword>
<gene>
    <name evidence="1" type="ORF">NCTC11370_01855</name>
</gene>
<protein>
    <submittedName>
        <fullName evidence="1">Uncharacterized protein</fullName>
    </submittedName>
</protein>
<reference evidence="1 2" key="1">
    <citation type="submission" date="2018-06" db="EMBL/GenBank/DDBJ databases">
        <authorList>
            <consortium name="Pathogen Informatics"/>
            <person name="Doyle S."/>
        </authorList>
    </citation>
    <scope>NUCLEOTIDE SEQUENCE [LARGE SCALE GENOMIC DNA]</scope>
    <source>
        <strain evidence="1 2">NCTC11370</strain>
    </source>
</reference>
<evidence type="ECO:0000313" key="2">
    <source>
        <dbReference type="Proteomes" id="UP000254554"/>
    </source>
</evidence>
<dbReference type="RefSeq" id="WP_231294596.1">
    <property type="nucleotide sequence ID" value="NZ_JAPHOO010000001.1"/>
</dbReference>
<name>A0A377GAC4_9GAMM</name>
<proteinExistence type="predicted"/>
<evidence type="ECO:0000313" key="1">
    <source>
        <dbReference type="EMBL" id="STO21775.1"/>
    </source>
</evidence>
<dbReference type="Proteomes" id="UP000254554">
    <property type="component" value="Unassembled WGS sequence"/>
</dbReference>
<organism evidence="1 2">
    <name type="scientific">Fluoribacter dumoffii</name>
    <dbReference type="NCBI Taxonomy" id="463"/>
    <lineage>
        <taxon>Bacteria</taxon>
        <taxon>Pseudomonadati</taxon>
        <taxon>Pseudomonadota</taxon>
        <taxon>Gammaproteobacteria</taxon>
        <taxon>Legionellales</taxon>
        <taxon>Legionellaceae</taxon>
        <taxon>Fluoribacter</taxon>
    </lineage>
</organism>
<dbReference type="EMBL" id="UGGT01000001">
    <property type="protein sequence ID" value="STO21775.1"/>
    <property type="molecule type" value="Genomic_DNA"/>
</dbReference>
<dbReference type="STRING" id="1094715.GCA_000236165_00570"/>
<accession>A0A377GAC4</accession>
<dbReference type="AlphaFoldDB" id="A0A377GAC4"/>
<dbReference type="GeneID" id="93294514"/>
<sequence>MQNILSPAFAEKISNLLNAIKDDEHSKKLLLQDPATFLEKNQIFLVNCQVIVEENPGYGLYFAIQSKKIIPSPDQATQSKDETFRDHHFRDCLFY</sequence>